<evidence type="ECO:0000256" key="2">
    <source>
        <dbReference type="SAM" id="Coils"/>
    </source>
</evidence>
<dbReference type="PROSITE" id="PS00092">
    <property type="entry name" value="N6_MTASE"/>
    <property type="match status" value="1"/>
</dbReference>
<dbReference type="InterPro" id="IPR003356">
    <property type="entry name" value="DNA_methylase_A-5"/>
</dbReference>
<evidence type="ECO:0000259" key="4">
    <source>
        <dbReference type="Pfam" id="PF13588"/>
    </source>
</evidence>
<dbReference type="PANTHER" id="PTHR42998">
    <property type="entry name" value="TYPE I RESTRICTION ENZYME HINDVIIP M PROTEIN-RELATED"/>
    <property type="match status" value="1"/>
</dbReference>
<reference evidence="5 6" key="1">
    <citation type="journal article" date="2015" name="Nature">
        <title>rRNA introns, odd ribosomes, and small enigmatic genomes across a large radiation of phyla.</title>
        <authorList>
            <person name="Brown C.T."/>
            <person name="Hug L.A."/>
            <person name="Thomas B.C."/>
            <person name="Sharon I."/>
            <person name="Castelle C.J."/>
            <person name="Singh A."/>
            <person name="Wilkins M.J."/>
            <person name="Williams K.H."/>
            <person name="Banfield J.F."/>
        </authorList>
    </citation>
    <scope>NUCLEOTIDE SEQUENCE [LARGE SCALE GENOMIC DNA]</scope>
</reference>
<dbReference type="InterPro" id="IPR029464">
    <property type="entry name" value="HSDR_N"/>
</dbReference>
<feature type="domain" description="DNA methylase adenine-specific" evidence="3">
    <location>
        <begin position="282"/>
        <end position="468"/>
    </location>
</feature>
<dbReference type="InterPro" id="IPR002052">
    <property type="entry name" value="DNA_methylase_N6_adenine_CS"/>
</dbReference>
<dbReference type="InterPro" id="IPR029063">
    <property type="entry name" value="SAM-dependent_MTases_sf"/>
</dbReference>
<dbReference type="PRINTS" id="PR00507">
    <property type="entry name" value="N12N6MTFRASE"/>
</dbReference>
<keyword evidence="1" id="KW-0680">Restriction system</keyword>
<dbReference type="GO" id="GO:0032259">
    <property type="term" value="P:methylation"/>
    <property type="evidence" value="ECO:0007669"/>
    <property type="project" value="InterPro"/>
</dbReference>
<dbReference type="Proteomes" id="UP000034616">
    <property type="component" value="Unassembled WGS sequence"/>
</dbReference>
<keyword evidence="2" id="KW-0175">Coiled coil</keyword>
<dbReference type="EMBL" id="LCAH01000023">
    <property type="protein sequence ID" value="KKR85974.1"/>
    <property type="molecule type" value="Genomic_DNA"/>
</dbReference>
<dbReference type="Gene3D" id="3.40.50.150">
    <property type="entry name" value="Vaccinia Virus protein VP39"/>
    <property type="match status" value="1"/>
</dbReference>
<protein>
    <submittedName>
        <fullName evidence="5">Type I site-specific deoxyribonuclease</fullName>
    </submittedName>
</protein>
<evidence type="ECO:0000259" key="3">
    <source>
        <dbReference type="Pfam" id="PF02384"/>
    </source>
</evidence>
<feature type="domain" description="Type I restriction enzyme R protein N-terminal" evidence="4">
    <location>
        <begin position="28"/>
        <end position="147"/>
    </location>
</feature>
<dbReference type="SUPFAM" id="SSF53335">
    <property type="entry name" value="S-adenosyl-L-methionine-dependent methyltransferases"/>
    <property type="match status" value="1"/>
</dbReference>
<evidence type="ECO:0000313" key="5">
    <source>
        <dbReference type="EMBL" id="KKR85974.1"/>
    </source>
</evidence>
<dbReference type="Pfam" id="PF02384">
    <property type="entry name" value="N6_Mtase"/>
    <property type="match status" value="2"/>
</dbReference>
<evidence type="ECO:0000313" key="6">
    <source>
        <dbReference type="Proteomes" id="UP000034616"/>
    </source>
</evidence>
<name>A0A0G0UAF3_9BACT</name>
<dbReference type="PATRIC" id="fig|1618985.3.peg.1058"/>
<feature type="coiled-coil region" evidence="2">
    <location>
        <begin position="369"/>
        <end position="396"/>
    </location>
</feature>
<feature type="domain" description="DNA methylase adenine-specific" evidence="3">
    <location>
        <begin position="521"/>
        <end position="651"/>
    </location>
</feature>
<accession>A0A0G0UAF3</accession>
<dbReference type="Pfam" id="PF13588">
    <property type="entry name" value="HSDR_N_2"/>
    <property type="match status" value="1"/>
</dbReference>
<proteinExistence type="predicted"/>
<dbReference type="GO" id="GO:0008170">
    <property type="term" value="F:N-methyltransferase activity"/>
    <property type="evidence" value="ECO:0007669"/>
    <property type="project" value="InterPro"/>
</dbReference>
<dbReference type="InterPro" id="IPR052916">
    <property type="entry name" value="Type-I_RE_MTase_Subunit"/>
</dbReference>
<dbReference type="GO" id="GO:0003677">
    <property type="term" value="F:DNA binding"/>
    <property type="evidence" value="ECO:0007669"/>
    <property type="project" value="InterPro"/>
</dbReference>
<evidence type="ECO:0000256" key="1">
    <source>
        <dbReference type="ARBA" id="ARBA00022747"/>
    </source>
</evidence>
<dbReference type="PANTHER" id="PTHR42998:SF1">
    <property type="entry name" value="TYPE I RESTRICTION ENZYME HINDI METHYLASE SUBUNIT"/>
    <property type="match status" value="1"/>
</dbReference>
<comment type="caution">
    <text evidence="5">The sequence shown here is derived from an EMBL/GenBank/DDBJ whole genome shotgun (WGS) entry which is preliminary data.</text>
</comment>
<gene>
    <name evidence="5" type="ORF">UU35_C0023G0009</name>
</gene>
<dbReference type="GO" id="GO:0009307">
    <property type="term" value="P:DNA restriction-modification system"/>
    <property type="evidence" value="ECO:0007669"/>
    <property type="project" value="UniProtKB-KW"/>
</dbReference>
<sequence>MTNSPLTIQEKDNKIWSHVRSKWLVRTPEEIVRQNYLLVLVNDYGYTLGQIDEELEITGARGTGKARADLVVWKTEEEKQRQKSPLIIVECKSDNVTITSWDYSQGENYAKIVNAPFFVTHNSKETKYWKVKKDRMPGYTEEIEDAPRANASDKQIEELLARLKVFKENEFADLLHSCHNIIRNREKLDPAAAFDEIAKILFMKVYAERHLKADMKNNIFSLDWVESAEKYTPNYLTVIFDQTKKEFGKDRIFAKDEKINLRANTIKAIIEKLEKYNLSGTSTDIKGVAFEKFLGKTFRGEIGQFFTPRPIVEFMVKMIEPKEGEVVCDPASGSGGFLIRFFEIVREQIYEAVDKEYQKNKAVIEKDSKLSEDEKAEKLTEIYEELQKELDKELANSRIWKLANRCVYGTDANDRMARTSKMNMIMHGDGHGGIHHHDGFLNVNGIFEERFDVVLANPPFGQMVEKDDTVVEAQLELDDDVVNYYRQVYGDAYDISQAKIKAAKGKPIASLFELPKGDSIKTELLFIERCLSLLKDGGRMGIVLPEGVYNNPSLAYVRQFAEDRAYISAIVSLPQDTFVSAKASVKTSLLFMQKFTAQESKNWIGLLDFKREEILKNQQKERAEISTILNNRKADKDKKKIAKAKLKELDEFVETESRKLARIDFDYPIFMCEAEKVGISSTGEEDINELPDVYEQYKKFKSDPEAFADKTK</sequence>
<dbReference type="AlphaFoldDB" id="A0A0G0UAF3"/>
<organism evidence="5 6">
    <name type="scientific">Candidatus Uhrbacteria bacterium GW2011_GWC2_41_11</name>
    <dbReference type="NCBI Taxonomy" id="1618985"/>
    <lineage>
        <taxon>Bacteria</taxon>
        <taxon>Candidatus Uhriibacteriota</taxon>
    </lineage>
</organism>